<dbReference type="InterPro" id="IPR006129">
    <property type="entry name" value="AdhesinB"/>
</dbReference>
<dbReference type="InterPro" id="IPR006127">
    <property type="entry name" value="ZnuA-like"/>
</dbReference>
<protein>
    <submittedName>
        <fullName evidence="6">Zinc-binding lipoprotein AdcA</fullName>
    </submittedName>
</protein>
<dbReference type="CDD" id="cd01017">
    <property type="entry name" value="AdcA"/>
    <property type="match status" value="1"/>
</dbReference>
<evidence type="ECO:0000256" key="2">
    <source>
        <dbReference type="ARBA" id="ARBA00022448"/>
    </source>
</evidence>
<dbReference type="PANTHER" id="PTHR42953">
    <property type="entry name" value="HIGH-AFFINITY ZINC UPTAKE SYSTEM PROTEIN ZNUA-RELATED"/>
    <property type="match status" value="1"/>
</dbReference>
<evidence type="ECO:0000313" key="7">
    <source>
        <dbReference type="Proteomes" id="UP000051927"/>
    </source>
</evidence>
<keyword evidence="3" id="KW-0732">Signal</keyword>
<name>A0ABR5PYE6_9ACTN</name>
<keyword evidence="2 4" id="KW-0813">Transport</keyword>
<dbReference type="Proteomes" id="UP000051927">
    <property type="component" value="Unassembled WGS sequence"/>
</dbReference>
<accession>A0ABR5PYE6</accession>
<dbReference type="InterPro" id="IPR050492">
    <property type="entry name" value="Bact_metal-bind_prot9"/>
</dbReference>
<comment type="caution">
    <text evidence="6">The sequence shown here is derived from an EMBL/GenBank/DDBJ whole genome shotgun (WGS) entry which is preliminary data.</text>
</comment>
<evidence type="ECO:0000256" key="4">
    <source>
        <dbReference type="RuleBase" id="RU003512"/>
    </source>
</evidence>
<dbReference type="GeneID" id="84904821"/>
<keyword evidence="6" id="KW-0449">Lipoprotein</keyword>
<reference evidence="6 7" key="1">
    <citation type="journal article" date="2015" name="Genome Announc.">
        <title>Expanding the biotechnology potential of lactobacilli through comparative genomics of 213 strains and associated genera.</title>
        <authorList>
            <person name="Sun Z."/>
            <person name="Harris H.M."/>
            <person name="McCann A."/>
            <person name="Guo C."/>
            <person name="Argimon S."/>
            <person name="Zhang W."/>
            <person name="Yang X."/>
            <person name="Jeffery I.B."/>
            <person name="Cooney J.C."/>
            <person name="Kagawa T.F."/>
            <person name="Liu W."/>
            <person name="Song Y."/>
            <person name="Salvetti E."/>
            <person name="Wrobel A."/>
            <person name="Rasinkangas P."/>
            <person name="Parkhill J."/>
            <person name="Rea M.C."/>
            <person name="O'Sullivan O."/>
            <person name="Ritari J."/>
            <person name="Douillard F.P."/>
            <person name="Paul Ross R."/>
            <person name="Yang R."/>
            <person name="Briner A.E."/>
            <person name="Felis G.E."/>
            <person name="de Vos W.M."/>
            <person name="Barrangou R."/>
            <person name="Klaenhammer T.R."/>
            <person name="Caufield P.W."/>
            <person name="Cui Y."/>
            <person name="Zhang H."/>
            <person name="O'Toole P.W."/>
        </authorList>
    </citation>
    <scope>NUCLEOTIDE SEQUENCE [LARGE SCALE GENOMIC DNA]</scope>
    <source>
        <strain evidence="6 7">DSM 7090</strain>
    </source>
</reference>
<dbReference type="PRINTS" id="PR00690">
    <property type="entry name" value="ADHESNFAMILY"/>
</dbReference>
<organism evidence="6 7">
    <name type="scientific">Lancefieldella rimae</name>
    <dbReference type="NCBI Taxonomy" id="1383"/>
    <lineage>
        <taxon>Bacteria</taxon>
        <taxon>Bacillati</taxon>
        <taxon>Actinomycetota</taxon>
        <taxon>Coriobacteriia</taxon>
        <taxon>Coriobacteriales</taxon>
        <taxon>Atopobiaceae</taxon>
        <taxon>Lancefieldella</taxon>
    </lineage>
</organism>
<dbReference type="PRINTS" id="PR00691">
    <property type="entry name" value="ADHESINB"/>
</dbReference>
<proteinExistence type="inferred from homology"/>
<gene>
    <name evidence="6" type="ORF">IV60_GL001333</name>
</gene>
<feature type="region of interest" description="Disordered" evidence="5">
    <location>
        <begin position="141"/>
        <end position="171"/>
    </location>
</feature>
<comment type="similarity">
    <text evidence="1 4">Belongs to the bacterial solute-binding protein 9 family.</text>
</comment>
<keyword evidence="7" id="KW-1185">Reference proteome</keyword>
<dbReference type="Gene3D" id="3.40.50.1980">
    <property type="entry name" value="Nitrogenase molybdenum iron protein domain"/>
    <property type="match status" value="2"/>
</dbReference>
<dbReference type="SUPFAM" id="SSF53807">
    <property type="entry name" value="Helical backbone' metal receptor"/>
    <property type="match status" value="1"/>
</dbReference>
<evidence type="ECO:0000256" key="5">
    <source>
        <dbReference type="SAM" id="MobiDB-lite"/>
    </source>
</evidence>
<dbReference type="RefSeq" id="WP_003149766.1">
    <property type="nucleotide sequence ID" value="NZ_JQCP01000004.1"/>
</dbReference>
<dbReference type="InterPro" id="IPR006128">
    <property type="entry name" value="Lipoprotein_PsaA-like"/>
</dbReference>
<evidence type="ECO:0000256" key="1">
    <source>
        <dbReference type="ARBA" id="ARBA00011028"/>
    </source>
</evidence>
<evidence type="ECO:0000256" key="3">
    <source>
        <dbReference type="ARBA" id="ARBA00022729"/>
    </source>
</evidence>
<dbReference type="EMBL" id="JQCP01000004">
    <property type="protein sequence ID" value="KRO01464.1"/>
    <property type="molecule type" value="Genomic_DNA"/>
</dbReference>
<evidence type="ECO:0000313" key="6">
    <source>
        <dbReference type="EMBL" id="KRO01464.1"/>
    </source>
</evidence>
<sequence>MSEQFDFKINDVVSRRSALGLFGLGSVALLAGCRSQGSSDNAKTTPDTSSKKLNIVASFYPMYDFAKKVAGDNADVTCLVPAGTEPHDWEPSTKDMKTIQDADILVYNGAGMEHWVEDVLDGLGKESKLVAVEASQGIELRKLDHEDEDHDHESDTEKEHEHEHHHGDTDPHVWLSPVNAMAQMKNICDALSKADAAHKDVYEDNYKKAQANFETLDGEYHKQLDPLSNKTIVVSHEAFGYMCDAYGLKQMPIEGVEADAEPDAQQMKEIADFVKENNVKTIFSEELVSPKVAQAIADATGAKVRELNPLEGLTDEQLKAGEDYVSVMNNNLKELVDALS</sequence>
<dbReference type="PANTHER" id="PTHR42953:SF3">
    <property type="entry name" value="HIGH-AFFINITY ZINC UPTAKE SYSTEM PROTEIN ZNUA"/>
    <property type="match status" value="1"/>
</dbReference>
<dbReference type="Pfam" id="PF01297">
    <property type="entry name" value="ZnuA"/>
    <property type="match status" value="1"/>
</dbReference>